<dbReference type="EnsemblMetazoa" id="G22464.9">
    <property type="protein sequence ID" value="G22464.9:cds"/>
    <property type="gene ID" value="G22464"/>
</dbReference>
<dbReference type="InterPro" id="IPR001806">
    <property type="entry name" value="Small_GTPase"/>
</dbReference>
<dbReference type="SUPFAM" id="SSF52540">
    <property type="entry name" value="P-loop containing nucleoside triphosphate hydrolases"/>
    <property type="match status" value="1"/>
</dbReference>
<accession>K1QNI0</accession>
<organism evidence="4">
    <name type="scientific">Magallana gigas</name>
    <name type="common">Pacific oyster</name>
    <name type="synonym">Crassostrea gigas</name>
    <dbReference type="NCBI Taxonomy" id="29159"/>
    <lineage>
        <taxon>Eukaryota</taxon>
        <taxon>Metazoa</taxon>
        <taxon>Spiralia</taxon>
        <taxon>Lophotrochozoa</taxon>
        <taxon>Mollusca</taxon>
        <taxon>Bivalvia</taxon>
        <taxon>Autobranchia</taxon>
        <taxon>Pteriomorphia</taxon>
        <taxon>Ostreida</taxon>
        <taxon>Ostreoidea</taxon>
        <taxon>Ostreidae</taxon>
        <taxon>Magallana</taxon>
    </lineage>
</organism>
<keyword evidence="2" id="KW-0597">Phosphoprotein</keyword>
<dbReference type="SMART" id="SM00175">
    <property type="entry name" value="RAB"/>
    <property type="match status" value="1"/>
</dbReference>
<dbReference type="SMART" id="SM00174">
    <property type="entry name" value="RHO"/>
    <property type="match status" value="1"/>
</dbReference>
<gene>
    <name evidence="4" type="ORF">CGI_10021930</name>
</gene>
<dbReference type="PRINTS" id="PR00449">
    <property type="entry name" value="RASTRNSFRMNG"/>
</dbReference>
<protein>
    <submittedName>
        <fullName evidence="4 5">GTP-binding protein GEM</fullName>
    </submittedName>
</protein>
<dbReference type="PANTHER" id="PTHR45775">
    <property type="entry name" value="RAD, GEM/KIR FAMILY MEMBER 2, ISOFORM C"/>
    <property type="match status" value="1"/>
</dbReference>
<dbReference type="GO" id="GO:0005886">
    <property type="term" value="C:plasma membrane"/>
    <property type="evidence" value="ECO:0007669"/>
    <property type="project" value="TreeGrafter"/>
</dbReference>
<dbReference type="Gene3D" id="3.40.50.300">
    <property type="entry name" value="P-loop containing nucleotide triphosphate hydrolases"/>
    <property type="match status" value="1"/>
</dbReference>
<dbReference type="GO" id="GO:0005525">
    <property type="term" value="F:GTP binding"/>
    <property type="evidence" value="ECO:0007669"/>
    <property type="project" value="InterPro"/>
</dbReference>
<dbReference type="PROSITE" id="PS51421">
    <property type="entry name" value="RAS"/>
    <property type="match status" value="1"/>
</dbReference>
<dbReference type="SMART" id="SM00173">
    <property type="entry name" value="RAS"/>
    <property type="match status" value="1"/>
</dbReference>
<evidence type="ECO:0000256" key="3">
    <source>
        <dbReference type="SAM" id="MobiDB-lite"/>
    </source>
</evidence>
<keyword evidence="6" id="KW-1185">Reference proteome</keyword>
<feature type="region of interest" description="Disordered" evidence="3">
    <location>
        <begin position="62"/>
        <end position="106"/>
    </location>
</feature>
<dbReference type="GO" id="GO:0003924">
    <property type="term" value="F:GTPase activity"/>
    <property type="evidence" value="ECO:0007669"/>
    <property type="project" value="InterPro"/>
</dbReference>
<dbReference type="KEGG" id="crg:105344214"/>
<dbReference type="OMA" id="NIGHKEI"/>
<reference evidence="5" key="2">
    <citation type="submission" date="2022-08" db="UniProtKB">
        <authorList>
            <consortium name="EnsemblMetazoa"/>
        </authorList>
    </citation>
    <scope>IDENTIFICATION</scope>
    <source>
        <strain evidence="5">05x7-T-G4-1.051#20</strain>
    </source>
</reference>
<dbReference type="GO" id="GO:0005246">
    <property type="term" value="F:calcium channel regulator activity"/>
    <property type="evidence" value="ECO:0007669"/>
    <property type="project" value="TreeGrafter"/>
</dbReference>
<reference evidence="4" key="1">
    <citation type="journal article" date="2012" name="Nature">
        <title>The oyster genome reveals stress adaptation and complexity of shell formation.</title>
        <authorList>
            <person name="Zhang G."/>
            <person name="Fang X."/>
            <person name="Guo X."/>
            <person name="Li L."/>
            <person name="Luo R."/>
            <person name="Xu F."/>
            <person name="Yang P."/>
            <person name="Zhang L."/>
            <person name="Wang X."/>
            <person name="Qi H."/>
            <person name="Xiong Z."/>
            <person name="Que H."/>
            <person name="Xie Y."/>
            <person name="Holland P.W."/>
            <person name="Paps J."/>
            <person name="Zhu Y."/>
            <person name="Wu F."/>
            <person name="Chen Y."/>
            <person name="Wang J."/>
            <person name="Peng C."/>
            <person name="Meng J."/>
            <person name="Yang L."/>
            <person name="Liu J."/>
            <person name="Wen B."/>
            <person name="Zhang N."/>
            <person name="Huang Z."/>
            <person name="Zhu Q."/>
            <person name="Feng Y."/>
            <person name="Mount A."/>
            <person name="Hedgecock D."/>
            <person name="Xu Z."/>
            <person name="Liu Y."/>
            <person name="Domazet-Loso T."/>
            <person name="Du Y."/>
            <person name="Sun X."/>
            <person name="Zhang S."/>
            <person name="Liu B."/>
            <person name="Cheng P."/>
            <person name="Jiang X."/>
            <person name="Li J."/>
            <person name="Fan D."/>
            <person name="Wang W."/>
            <person name="Fu W."/>
            <person name="Wang T."/>
            <person name="Wang B."/>
            <person name="Zhang J."/>
            <person name="Peng Z."/>
            <person name="Li Y."/>
            <person name="Li N."/>
            <person name="Wang J."/>
            <person name="Chen M."/>
            <person name="He Y."/>
            <person name="Tan F."/>
            <person name="Song X."/>
            <person name="Zheng Q."/>
            <person name="Huang R."/>
            <person name="Yang H."/>
            <person name="Du X."/>
            <person name="Chen L."/>
            <person name="Yang M."/>
            <person name="Gaffney P.M."/>
            <person name="Wang S."/>
            <person name="Luo L."/>
            <person name="She Z."/>
            <person name="Ming Y."/>
            <person name="Huang W."/>
            <person name="Zhang S."/>
            <person name="Huang B."/>
            <person name="Zhang Y."/>
            <person name="Qu T."/>
            <person name="Ni P."/>
            <person name="Miao G."/>
            <person name="Wang J."/>
            <person name="Wang Q."/>
            <person name="Steinberg C.E."/>
            <person name="Wang H."/>
            <person name="Li N."/>
            <person name="Qian L."/>
            <person name="Zhang G."/>
            <person name="Li Y."/>
            <person name="Yang H."/>
            <person name="Liu X."/>
            <person name="Wang J."/>
            <person name="Yin Y."/>
            <person name="Wang J."/>
        </authorList>
    </citation>
    <scope>NUCLEOTIDE SEQUENCE [LARGE SCALE GENOMIC DNA]</scope>
    <source>
        <strain evidence="4">05x7-T-G4-1.051#20</strain>
    </source>
</reference>
<feature type="compositionally biased region" description="Low complexity" evidence="3">
    <location>
        <begin position="80"/>
        <end position="95"/>
    </location>
</feature>
<name>K1QNI0_MAGGI</name>
<dbReference type="Proteomes" id="UP000005408">
    <property type="component" value="Unassembled WGS sequence"/>
</dbReference>
<proteinExistence type="inferred from homology"/>
<dbReference type="EnsemblMetazoa" id="G22464.8">
    <property type="protein sequence ID" value="G22464.8:cds"/>
    <property type="gene ID" value="G22464"/>
</dbReference>
<dbReference type="PROSITE" id="PS51419">
    <property type="entry name" value="RAB"/>
    <property type="match status" value="1"/>
</dbReference>
<dbReference type="HOGENOM" id="CLU_041217_3_3_1"/>
<evidence type="ECO:0000256" key="1">
    <source>
        <dbReference type="ARBA" id="ARBA00008846"/>
    </source>
</evidence>
<dbReference type="EnsemblMetazoa" id="G22464.16">
    <property type="protein sequence ID" value="G22464.16:cds"/>
    <property type="gene ID" value="G22464"/>
</dbReference>
<sequence>METHFLTVRGNGVERASSFSMEKPNILQIPIEARRRNSVPNSAFNSNFTECPMERVRSFSITPKGLRNRGDKIRRKSTLSIETNSSYQSNSSLQESEPRHSGCNNSNDSLHSLERFTVAVVGSGGVGMRTLKRQFTTSEELCINNCDALDNDDEEVCVCLDGEECLLSFVKEEDFMLQGPRSAVDTVLVVFSVIDTASYKNASKKLQVIRQDLQYDNPIFLVANKVDLARTRVVSEKEARKLADKYKCKYVETSVVLNHNIDELLVGIVRQARYQQGGFVMSGSTESIPKNRNKVARFTNILIDKIMNIGHKEIPCTNLFDV</sequence>
<dbReference type="EMBL" id="JH818019">
    <property type="protein sequence ID" value="EKC30420.1"/>
    <property type="molecule type" value="Genomic_DNA"/>
</dbReference>
<evidence type="ECO:0000256" key="2">
    <source>
        <dbReference type="ARBA" id="ARBA00022553"/>
    </source>
</evidence>
<dbReference type="Pfam" id="PF00071">
    <property type="entry name" value="Ras"/>
    <property type="match status" value="1"/>
</dbReference>
<comment type="similarity">
    <text evidence="1">Belongs to the small GTPase superfamily. RGK family.</text>
</comment>
<evidence type="ECO:0000313" key="5">
    <source>
        <dbReference type="EnsemblMetazoa" id="G22464.16:cds"/>
    </source>
</evidence>
<dbReference type="AlphaFoldDB" id="K1QNI0"/>
<evidence type="ECO:0000313" key="6">
    <source>
        <dbReference type="Proteomes" id="UP000005408"/>
    </source>
</evidence>
<dbReference type="PANTHER" id="PTHR45775:SF6">
    <property type="entry name" value="RAD, GEM_KIR FAMILY MEMBER 2, ISOFORM C"/>
    <property type="match status" value="1"/>
</dbReference>
<dbReference type="InterPro" id="IPR027417">
    <property type="entry name" value="P-loop_NTPase"/>
</dbReference>
<dbReference type="OrthoDB" id="5239715at2759"/>
<evidence type="ECO:0000313" key="4">
    <source>
        <dbReference type="EMBL" id="EKC30420.1"/>
    </source>
</evidence>
<dbReference type="InterPro" id="IPR051641">
    <property type="entry name" value="RGK_GTP-binding_reg"/>
</dbReference>